<dbReference type="InterPro" id="IPR012296">
    <property type="entry name" value="Nuclease_put_TT1808"/>
</dbReference>
<dbReference type="InterPro" id="IPR011335">
    <property type="entry name" value="Restrct_endonuc-II-like"/>
</dbReference>
<dbReference type="SUPFAM" id="SSF52980">
    <property type="entry name" value="Restriction endonuclease-like"/>
    <property type="match status" value="1"/>
</dbReference>
<dbReference type="InterPro" id="IPR008538">
    <property type="entry name" value="Uma2"/>
</dbReference>
<feature type="domain" description="Putative restriction endonuclease" evidence="1">
    <location>
        <begin position="28"/>
        <end position="199"/>
    </location>
</feature>
<sequence>MVQTIETLTSATVSLEIPLGLTPVVTAEQFATLAAKNSELRLEMTADGELIIMAPAGSETGEKNAGLTGQIYIWVLEHKALGKVFDSSAGFTLPNGAIRSPDASWVQLERWNRLDEGSRSGFAKICPDVVIELRSDSDSLSATQEKMKEYLANGAIFGLLIDPRRQAIEIYRLNTDIETIKNARSVNFSEAMPGFTLNLSGIL</sequence>
<protein>
    <recommendedName>
        <fullName evidence="1">Putative restriction endonuclease domain-containing protein</fullName>
    </recommendedName>
</protein>
<name>A0A2W4XKA7_9CYAN</name>
<accession>A0A2W4XKA7</accession>
<proteinExistence type="predicted"/>
<organism evidence="2 3">
    <name type="scientific">Phormidesmis priestleyi</name>
    <dbReference type="NCBI Taxonomy" id="268141"/>
    <lineage>
        <taxon>Bacteria</taxon>
        <taxon>Bacillati</taxon>
        <taxon>Cyanobacteriota</taxon>
        <taxon>Cyanophyceae</taxon>
        <taxon>Leptolyngbyales</taxon>
        <taxon>Leptolyngbyaceae</taxon>
        <taxon>Phormidesmis</taxon>
    </lineage>
</organism>
<dbReference type="Proteomes" id="UP000249794">
    <property type="component" value="Unassembled WGS sequence"/>
</dbReference>
<dbReference type="EMBL" id="QBMP01000045">
    <property type="protein sequence ID" value="PZO57796.1"/>
    <property type="molecule type" value="Genomic_DNA"/>
</dbReference>
<dbReference type="Pfam" id="PF05685">
    <property type="entry name" value="Uma2"/>
    <property type="match status" value="1"/>
</dbReference>
<comment type="caution">
    <text evidence="2">The sequence shown here is derived from an EMBL/GenBank/DDBJ whole genome shotgun (WGS) entry which is preliminary data.</text>
</comment>
<evidence type="ECO:0000259" key="1">
    <source>
        <dbReference type="Pfam" id="PF05685"/>
    </source>
</evidence>
<dbReference type="PANTHER" id="PTHR34107">
    <property type="entry name" value="SLL0198 PROTEIN-RELATED"/>
    <property type="match status" value="1"/>
</dbReference>
<dbReference type="CDD" id="cd06260">
    <property type="entry name" value="DUF820-like"/>
    <property type="match status" value="1"/>
</dbReference>
<gene>
    <name evidence="2" type="ORF">DCF15_06425</name>
</gene>
<reference evidence="3" key="1">
    <citation type="submission" date="2018-04" db="EMBL/GenBank/DDBJ databases">
        <authorList>
            <person name="Cornet L."/>
        </authorList>
    </citation>
    <scope>NUCLEOTIDE SEQUENCE [LARGE SCALE GENOMIC DNA]</scope>
</reference>
<dbReference type="PANTHER" id="PTHR34107:SF7">
    <property type="entry name" value="SLR2092 PROTEIN"/>
    <property type="match status" value="1"/>
</dbReference>
<evidence type="ECO:0000313" key="3">
    <source>
        <dbReference type="Proteomes" id="UP000249794"/>
    </source>
</evidence>
<evidence type="ECO:0000313" key="2">
    <source>
        <dbReference type="EMBL" id="PZO57796.1"/>
    </source>
</evidence>
<dbReference type="AlphaFoldDB" id="A0A2W4XKA7"/>
<reference evidence="2 3" key="2">
    <citation type="submission" date="2018-06" db="EMBL/GenBank/DDBJ databases">
        <title>Metagenomic assembly of (sub)arctic Cyanobacteria and their associated microbiome from non-axenic cultures.</title>
        <authorList>
            <person name="Baurain D."/>
        </authorList>
    </citation>
    <scope>NUCLEOTIDE SEQUENCE [LARGE SCALE GENOMIC DNA]</scope>
    <source>
        <strain evidence="2">ULC027bin1</strain>
    </source>
</reference>
<dbReference type="Gene3D" id="3.90.1570.10">
    <property type="entry name" value="tt1808, chain A"/>
    <property type="match status" value="1"/>
</dbReference>